<dbReference type="Proteomes" id="UP000762676">
    <property type="component" value="Unassembled WGS sequence"/>
</dbReference>
<evidence type="ECO:0000313" key="3">
    <source>
        <dbReference type="Proteomes" id="UP000762676"/>
    </source>
</evidence>
<dbReference type="EMBL" id="BMAT01009975">
    <property type="protein sequence ID" value="GFS17712.1"/>
    <property type="molecule type" value="Genomic_DNA"/>
</dbReference>
<evidence type="ECO:0000313" key="2">
    <source>
        <dbReference type="EMBL" id="GFS17712.1"/>
    </source>
</evidence>
<feature type="region of interest" description="Disordered" evidence="1">
    <location>
        <begin position="1"/>
        <end position="23"/>
    </location>
</feature>
<gene>
    <name evidence="2" type="ORF">ElyMa_004989400</name>
</gene>
<accession>A0AAV4J9Q9</accession>
<organism evidence="2 3">
    <name type="scientific">Elysia marginata</name>
    <dbReference type="NCBI Taxonomy" id="1093978"/>
    <lineage>
        <taxon>Eukaryota</taxon>
        <taxon>Metazoa</taxon>
        <taxon>Spiralia</taxon>
        <taxon>Lophotrochozoa</taxon>
        <taxon>Mollusca</taxon>
        <taxon>Gastropoda</taxon>
        <taxon>Heterobranchia</taxon>
        <taxon>Euthyneura</taxon>
        <taxon>Panpulmonata</taxon>
        <taxon>Sacoglossa</taxon>
        <taxon>Placobranchoidea</taxon>
        <taxon>Plakobranchidae</taxon>
        <taxon>Elysia</taxon>
    </lineage>
</organism>
<comment type="caution">
    <text evidence="2">The sequence shown here is derived from an EMBL/GenBank/DDBJ whole genome shotgun (WGS) entry which is preliminary data.</text>
</comment>
<name>A0AAV4J9Q9_9GAST</name>
<evidence type="ECO:0000256" key="1">
    <source>
        <dbReference type="SAM" id="MobiDB-lite"/>
    </source>
</evidence>
<proteinExistence type="predicted"/>
<reference evidence="2 3" key="1">
    <citation type="journal article" date="2021" name="Elife">
        <title>Chloroplast acquisition without the gene transfer in kleptoplastic sea slugs, Plakobranchus ocellatus.</title>
        <authorList>
            <person name="Maeda T."/>
            <person name="Takahashi S."/>
            <person name="Yoshida T."/>
            <person name="Shimamura S."/>
            <person name="Takaki Y."/>
            <person name="Nagai Y."/>
            <person name="Toyoda A."/>
            <person name="Suzuki Y."/>
            <person name="Arimoto A."/>
            <person name="Ishii H."/>
            <person name="Satoh N."/>
            <person name="Nishiyama T."/>
            <person name="Hasebe M."/>
            <person name="Maruyama T."/>
            <person name="Minagawa J."/>
            <person name="Obokata J."/>
            <person name="Shigenobu S."/>
        </authorList>
    </citation>
    <scope>NUCLEOTIDE SEQUENCE [LARGE SCALE GENOMIC DNA]</scope>
</reference>
<dbReference type="AlphaFoldDB" id="A0AAV4J9Q9"/>
<sequence>MRVRAGSHQPAFNDKRTSLSVPDHQHPMLLQVQRSTPAADHQHPMLLQVQVLLLPINFNSIETTVRKTAKIGGERWQEPVLKLLLLATSARKADDADYSCLICALFKVLMCVMK</sequence>
<protein>
    <submittedName>
        <fullName evidence="2">Uncharacterized protein</fullName>
    </submittedName>
</protein>
<keyword evidence="3" id="KW-1185">Reference proteome</keyword>